<dbReference type="PROSITE" id="PS51257">
    <property type="entry name" value="PROKAR_LIPOPROTEIN"/>
    <property type="match status" value="1"/>
</dbReference>
<dbReference type="Pfam" id="PF19643">
    <property type="entry name" value="DUF6146"/>
    <property type="match status" value="1"/>
</dbReference>
<dbReference type="InterPro" id="IPR046144">
    <property type="entry name" value="DUF6146"/>
</dbReference>
<evidence type="ECO:0000313" key="2">
    <source>
        <dbReference type="Proteomes" id="UP000289734"/>
    </source>
</evidence>
<dbReference type="OrthoDB" id="1119488at2"/>
<dbReference type="RefSeq" id="WP_129464071.1">
    <property type="nucleotide sequence ID" value="NZ_JACSXZ010000001.1"/>
</dbReference>
<name>A0A4Q1KR82_9FLAO</name>
<organism evidence="1 2">
    <name type="scientific">Flavobacterium piscinae</name>
    <dbReference type="NCBI Taxonomy" id="2506424"/>
    <lineage>
        <taxon>Bacteria</taxon>
        <taxon>Pseudomonadati</taxon>
        <taxon>Bacteroidota</taxon>
        <taxon>Flavobacteriia</taxon>
        <taxon>Flavobacteriales</taxon>
        <taxon>Flavobacteriaceae</taxon>
        <taxon>Flavobacterium</taxon>
    </lineage>
</organism>
<accession>A0A4Q1KR82</accession>
<keyword evidence="2" id="KW-1185">Reference proteome</keyword>
<dbReference type="Proteomes" id="UP000289734">
    <property type="component" value="Unassembled WGS sequence"/>
</dbReference>
<proteinExistence type="predicted"/>
<dbReference type="AlphaFoldDB" id="A0A4Q1KR82"/>
<gene>
    <name evidence="1" type="ORF">EQG68_06955</name>
</gene>
<comment type="caution">
    <text evidence="1">The sequence shown here is derived from an EMBL/GenBank/DDBJ whole genome shotgun (WGS) entry which is preliminary data.</text>
</comment>
<sequence>MKNIVFIVLLCTIIYACSGNKSSVLSAKNETASTTSDTVRIANDELEYEIIIIEPGFNIWLTSRAMPRNYYSQSYLESRNQFWVTEFNNRVLQPMRFDPNLYQMQIDYQRGIDYGYEVNYMLFNYLVYFQQTYKQQLGGFAARI</sequence>
<evidence type="ECO:0000313" key="1">
    <source>
        <dbReference type="EMBL" id="RXR32558.1"/>
    </source>
</evidence>
<dbReference type="EMBL" id="SBKQ01000006">
    <property type="protein sequence ID" value="RXR32558.1"/>
    <property type="molecule type" value="Genomic_DNA"/>
</dbReference>
<evidence type="ECO:0008006" key="3">
    <source>
        <dbReference type="Google" id="ProtNLM"/>
    </source>
</evidence>
<protein>
    <recommendedName>
        <fullName evidence="3">Lipoprotein</fullName>
    </recommendedName>
</protein>
<reference evidence="2" key="1">
    <citation type="submission" date="2019-01" db="EMBL/GenBank/DDBJ databases">
        <title>Cytophagaceae bacterium strain CAR-16.</title>
        <authorList>
            <person name="Chen W.-M."/>
        </authorList>
    </citation>
    <scope>NUCLEOTIDE SEQUENCE [LARGE SCALE GENOMIC DNA]</scope>
    <source>
        <strain evidence="2">ICH-30</strain>
    </source>
</reference>